<protein>
    <submittedName>
        <fullName evidence="1">Uncharacterized protein</fullName>
    </submittedName>
</protein>
<evidence type="ECO:0000313" key="1">
    <source>
        <dbReference type="EMBL" id="WDR05548.1"/>
    </source>
</evidence>
<gene>
    <name evidence="1" type="ORF">PSQ90_14915</name>
</gene>
<proteinExistence type="predicted"/>
<dbReference type="RefSeq" id="WP_282211067.1">
    <property type="nucleotide sequence ID" value="NZ_CP118247.1"/>
</dbReference>
<sequence>MNLLKASGILHRLAFRTMRAASSFIPGGRIAAFGSGNDQIGAIIVVNLDRQPKKLRRVKRELGRFRMADGFRLTSMVNRFSAIDARAVAASADIDPNYRIADQLHVHLTTDWQRASTSTNR</sequence>
<reference evidence="1 2" key="1">
    <citation type="submission" date="2023-02" db="EMBL/GenBank/DDBJ databases">
        <title>Devosia chondri sp. nov., isolated from the phycosphere of marine algae.</title>
        <authorList>
            <person name="Kim J.M."/>
            <person name="Lee J.K."/>
            <person name="Choi B.J."/>
            <person name="Bayburt H."/>
            <person name="Jeon C.O."/>
        </authorList>
    </citation>
    <scope>NUCLEOTIDE SEQUENCE [LARGE SCALE GENOMIC DNA]</scope>
    <source>
        <strain evidence="1 2">G2-5</strain>
    </source>
</reference>
<organism evidence="1 2">
    <name type="scientific">Devosia rhodophyticola</name>
    <dbReference type="NCBI Taxonomy" id="3026423"/>
    <lineage>
        <taxon>Bacteria</taxon>
        <taxon>Pseudomonadati</taxon>
        <taxon>Pseudomonadota</taxon>
        <taxon>Alphaproteobacteria</taxon>
        <taxon>Hyphomicrobiales</taxon>
        <taxon>Devosiaceae</taxon>
        <taxon>Devosia</taxon>
    </lineage>
</organism>
<keyword evidence="2" id="KW-1185">Reference proteome</keyword>
<dbReference type="Proteomes" id="UP001222118">
    <property type="component" value="Chromosome"/>
</dbReference>
<name>A0ABY7YWT3_9HYPH</name>
<evidence type="ECO:0000313" key="2">
    <source>
        <dbReference type="Proteomes" id="UP001222118"/>
    </source>
</evidence>
<accession>A0ABY7YWT3</accession>
<dbReference type="EMBL" id="CP118247">
    <property type="protein sequence ID" value="WDR05548.1"/>
    <property type="molecule type" value="Genomic_DNA"/>
</dbReference>